<evidence type="ECO:0008006" key="4">
    <source>
        <dbReference type="Google" id="ProtNLM"/>
    </source>
</evidence>
<dbReference type="Gene3D" id="1.10.150.20">
    <property type="entry name" value="5' to 3' exonuclease, C-terminal subdomain"/>
    <property type="match status" value="1"/>
</dbReference>
<comment type="caution">
    <text evidence="2">The sequence shown here is derived from an EMBL/GenBank/DDBJ whole genome shotgun (WGS) entry which is preliminary data.</text>
</comment>
<feature type="transmembrane region" description="Helical" evidence="1">
    <location>
        <begin position="12"/>
        <end position="31"/>
    </location>
</feature>
<organism evidence="2 3">
    <name type="scientific">Larkinella insperata</name>
    <dbReference type="NCBI Taxonomy" id="332158"/>
    <lineage>
        <taxon>Bacteria</taxon>
        <taxon>Pseudomonadati</taxon>
        <taxon>Bacteroidota</taxon>
        <taxon>Cytophagia</taxon>
        <taxon>Cytophagales</taxon>
        <taxon>Spirosomataceae</taxon>
        <taxon>Larkinella</taxon>
    </lineage>
</organism>
<keyword evidence="3" id="KW-1185">Reference proteome</keyword>
<dbReference type="Proteomes" id="UP001597116">
    <property type="component" value="Unassembled WGS sequence"/>
</dbReference>
<dbReference type="RefSeq" id="WP_310586600.1">
    <property type="nucleotide sequence ID" value="NZ_CP110973.1"/>
</dbReference>
<name>A0ABW3QC78_9BACT</name>
<keyword evidence="1" id="KW-0812">Transmembrane</keyword>
<proteinExistence type="predicted"/>
<reference evidence="3" key="1">
    <citation type="journal article" date="2019" name="Int. J. Syst. Evol. Microbiol.">
        <title>The Global Catalogue of Microorganisms (GCM) 10K type strain sequencing project: providing services to taxonomists for standard genome sequencing and annotation.</title>
        <authorList>
            <consortium name="The Broad Institute Genomics Platform"/>
            <consortium name="The Broad Institute Genome Sequencing Center for Infectious Disease"/>
            <person name="Wu L."/>
            <person name="Ma J."/>
        </authorList>
    </citation>
    <scope>NUCLEOTIDE SEQUENCE [LARGE SCALE GENOMIC DNA]</scope>
    <source>
        <strain evidence="3">CCUG 55608</strain>
    </source>
</reference>
<accession>A0ABW3QC78</accession>
<keyword evidence="1" id="KW-0472">Membrane</keyword>
<sequence>MNPHQLPDATLQHWIMLVVAGTLGFIIGYIARKATIHQLEEQVHTAELLVADCRKTTANQRENEILQRIASRASELNFTRIGLATDAESDDLKEINGIGPFFEKKLHSLRIYTFRQLANFTAEDIQKLSDIIEFFPDRIEREDWIGQARALHRQKHSV</sequence>
<evidence type="ECO:0000256" key="1">
    <source>
        <dbReference type="SAM" id="Phobius"/>
    </source>
</evidence>
<keyword evidence="1" id="KW-1133">Transmembrane helix</keyword>
<evidence type="ECO:0000313" key="2">
    <source>
        <dbReference type="EMBL" id="MFD1143242.1"/>
    </source>
</evidence>
<evidence type="ECO:0000313" key="3">
    <source>
        <dbReference type="Proteomes" id="UP001597116"/>
    </source>
</evidence>
<gene>
    <name evidence="2" type="ORF">ACFQ4C_19095</name>
</gene>
<protein>
    <recommendedName>
        <fullName evidence="4">DUF4332 domain-containing protein</fullName>
    </recommendedName>
</protein>
<dbReference type="EMBL" id="JBHTLP010000011">
    <property type="protein sequence ID" value="MFD1143242.1"/>
    <property type="molecule type" value="Genomic_DNA"/>
</dbReference>